<dbReference type="InterPro" id="IPR050697">
    <property type="entry name" value="Adenylyl/Guanylyl_Cyclase_3/4"/>
</dbReference>
<sequence>MMREDPVLEWLTGAGLAGLGEQALLRGMCEACRASGLPVARALLLADMLDPTLEGRGARWREDTPEGENFEYGRSGEDDEGAVSWARSPLNALARSGQTMLRVRLERGETGEWPLLAELAASGMTDYLCFVHRIAEEDVIGEMDCVYSSIATRAPGGFTEAQVARLLRCTRALALALKSVAQGRVARTLARVYLGHDAAERVLGGGILRGMVERIEAVLWFSDLRGFTTIVEQASPAEIIPFLNDYAEAAITAIHGAGGETLKLIGDGVLAVFRQGSAAERGRQALAAEADFRTRLAALAEARGARGQPVTSAYVGLHVGEVFYGNIGARDRLDFTVVGPAVNEVSRIAAMCRSVDRDLLVSDTLRDLLGEAERTALVSTGRFALRGVGRAQDLYTRDPEA</sequence>
<dbReference type="InterPro" id="IPR001054">
    <property type="entry name" value="A/G_cyclase"/>
</dbReference>
<dbReference type="Pfam" id="PF00211">
    <property type="entry name" value="Guanylate_cyc"/>
    <property type="match status" value="1"/>
</dbReference>
<dbReference type="RefSeq" id="WP_138578821.1">
    <property type="nucleotide sequence ID" value="NZ_CP040818.1"/>
</dbReference>
<dbReference type="Proteomes" id="UP000305888">
    <property type="component" value="Chromosome"/>
</dbReference>
<accession>A0A5B8FVP6</accession>
<protein>
    <submittedName>
        <fullName evidence="3">Adenylate/guanylate cyclase domain-containing protein</fullName>
    </submittedName>
</protein>
<dbReference type="GO" id="GO:0004016">
    <property type="term" value="F:adenylate cyclase activity"/>
    <property type="evidence" value="ECO:0007669"/>
    <property type="project" value="UniProtKB-ARBA"/>
</dbReference>
<evidence type="ECO:0000313" key="4">
    <source>
        <dbReference type="Proteomes" id="UP000305888"/>
    </source>
</evidence>
<name>A0A5B8FVP6_9RHOB</name>
<gene>
    <name evidence="3" type="ORF">FDP22_01405</name>
</gene>
<dbReference type="KEGG" id="ppru:FDP22_01405"/>
<dbReference type="PANTHER" id="PTHR43081">
    <property type="entry name" value="ADENYLATE CYCLASE, TERMINAL-DIFFERENTIATION SPECIFIC-RELATED"/>
    <property type="match status" value="1"/>
</dbReference>
<dbReference type="OrthoDB" id="9801651at2"/>
<dbReference type="PROSITE" id="PS50125">
    <property type="entry name" value="GUANYLATE_CYCLASE_2"/>
    <property type="match status" value="1"/>
</dbReference>
<dbReference type="CDD" id="cd07302">
    <property type="entry name" value="CHD"/>
    <property type="match status" value="1"/>
</dbReference>
<dbReference type="SMART" id="SM00044">
    <property type="entry name" value="CYCc"/>
    <property type="match status" value="1"/>
</dbReference>
<dbReference type="InterPro" id="IPR029787">
    <property type="entry name" value="Nucleotide_cyclase"/>
</dbReference>
<feature type="domain" description="Guanylate cyclase" evidence="2">
    <location>
        <begin position="218"/>
        <end position="349"/>
    </location>
</feature>
<reference evidence="3 4" key="1">
    <citation type="submission" date="2019-06" db="EMBL/GenBank/DDBJ databases">
        <title>Genome sequence of Rhodobacteraceae bacterium D4M1.</title>
        <authorList>
            <person name="Cao J."/>
        </authorList>
    </citation>
    <scope>NUCLEOTIDE SEQUENCE [LARGE SCALE GENOMIC DNA]</scope>
    <source>
        <strain evidence="3 4">D4M1</strain>
    </source>
</reference>
<evidence type="ECO:0000259" key="2">
    <source>
        <dbReference type="PROSITE" id="PS50125"/>
    </source>
</evidence>
<dbReference type="AlphaFoldDB" id="A0A5B8FVP6"/>
<evidence type="ECO:0000313" key="3">
    <source>
        <dbReference type="EMBL" id="QDL90559.1"/>
    </source>
</evidence>
<dbReference type="SUPFAM" id="SSF55073">
    <property type="entry name" value="Nucleotide cyclase"/>
    <property type="match status" value="1"/>
</dbReference>
<dbReference type="EMBL" id="CP040818">
    <property type="protein sequence ID" value="QDL90559.1"/>
    <property type="molecule type" value="Genomic_DNA"/>
</dbReference>
<feature type="region of interest" description="Disordered" evidence="1">
    <location>
        <begin position="56"/>
        <end position="76"/>
    </location>
</feature>
<evidence type="ECO:0000256" key="1">
    <source>
        <dbReference type="SAM" id="MobiDB-lite"/>
    </source>
</evidence>
<keyword evidence="4" id="KW-1185">Reference proteome</keyword>
<dbReference type="Gene3D" id="3.30.70.1230">
    <property type="entry name" value="Nucleotide cyclase"/>
    <property type="match status" value="1"/>
</dbReference>
<proteinExistence type="predicted"/>
<dbReference type="GO" id="GO:0035556">
    <property type="term" value="P:intracellular signal transduction"/>
    <property type="evidence" value="ECO:0007669"/>
    <property type="project" value="InterPro"/>
</dbReference>
<organism evidence="3 4">
    <name type="scientific">Paroceanicella profunda</name>
    <dbReference type="NCBI Taxonomy" id="2579971"/>
    <lineage>
        <taxon>Bacteria</taxon>
        <taxon>Pseudomonadati</taxon>
        <taxon>Pseudomonadota</taxon>
        <taxon>Alphaproteobacteria</taxon>
        <taxon>Rhodobacterales</taxon>
        <taxon>Paracoccaceae</taxon>
        <taxon>Paroceanicella</taxon>
    </lineage>
</organism>
<dbReference type="GO" id="GO:0006171">
    <property type="term" value="P:cAMP biosynthetic process"/>
    <property type="evidence" value="ECO:0007669"/>
    <property type="project" value="TreeGrafter"/>
</dbReference>
<dbReference type="PANTHER" id="PTHR43081:SF11">
    <property type="entry name" value="BLR2264 PROTEIN"/>
    <property type="match status" value="1"/>
</dbReference>